<name>A0AAD4WFM1_PRUDU</name>
<dbReference type="Proteomes" id="UP001054821">
    <property type="component" value="Chromosome 2"/>
</dbReference>
<organism evidence="2 3">
    <name type="scientific">Prunus dulcis</name>
    <name type="common">Almond</name>
    <name type="synonym">Amygdalus dulcis</name>
    <dbReference type="NCBI Taxonomy" id="3755"/>
    <lineage>
        <taxon>Eukaryota</taxon>
        <taxon>Viridiplantae</taxon>
        <taxon>Streptophyta</taxon>
        <taxon>Embryophyta</taxon>
        <taxon>Tracheophyta</taxon>
        <taxon>Spermatophyta</taxon>
        <taxon>Magnoliopsida</taxon>
        <taxon>eudicotyledons</taxon>
        <taxon>Gunneridae</taxon>
        <taxon>Pentapetalae</taxon>
        <taxon>rosids</taxon>
        <taxon>fabids</taxon>
        <taxon>Rosales</taxon>
        <taxon>Rosaceae</taxon>
        <taxon>Amygdaloideae</taxon>
        <taxon>Amygdaleae</taxon>
        <taxon>Prunus</taxon>
    </lineage>
</organism>
<evidence type="ECO:0000313" key="2">
    <source>
        <dbReference type="EMBL" id="KAI5342570.1"/>
    </source>
</evidence>
<reference evidence="2 3" key="1">
    <citation type="journal article" date="2022" name="G3 (Bethesda)">
        <title>Whole-genome sequence and methylome profiling of the almond [Prunus dulcis (Mill.) D.A. Webb] cultivar 'Nonpareil'.</title>
        <authorList>
            <person name="D'Amico-Willman K.M."/>
            <person name="Ouma W.Z."/>
            <person name="Meulia T."/>
            <person name="Sideli G.M."/>
            <person name="Gradziel T.M."/>
            <person name="Fresnedo-Ramirez J."/>
        </authorList>
    </citation>
    <scope>NUCLEOTIDE SEQUENCE [LARGE SCALE GENOMIC DNA]</scope>
    <source>
        <strain evidence="2">Clone GOH B32 T37-40</strain>
    </source>
</reference>
<sequence>MSQGNVARHEGAEGNVARHGGAEGPKLACRKAMWLGTRVPKVRGCRRPKACMSQGNVARHKGAEGNVARHRGAEGPKLACHKAMWLGGWASVRYRRRGLNFVALSGVLSSIDSALALPFGKADWRAFFVSSRLRWVSLFKFSRVLPFRRIKCRQRGLHPVDKLPFL</sequence>
<evidence type="ECO:0000313" key="3">
    <source>
        <dbReference type="Proteomes" id="UP001054821"/>
    </source>
</evidence>
<gene>
    <name evidence="2" type="ORF">L3X38_010445</name>
</gene>
<keyword evidence="3" id="KW-1185">Reference proteome</keyword>
<dbReference type="AlphaFoldDB" id="A0AAD4WFM1"/>
<comment type="caution">
    <text evidence="2">The sequence shown here is derived from an EMBL/GenBank/DDBJ whole genome shotgun (WGS) entry which is preliminary data.</text>
</comment>
<accession>A0AAD4WFM1</accession>
<evidence type="ECO:0000256" key="1">
    <source>
        <dbReference type="SAM" id="MobiDB-lite"/>
    </source>
</evidence>
<dbReference type="EMBL" id="JAJFAZ020000002">
    <property type="protein sequence ID" value="KAI5342570.1"/>
    <property type="molecule type" value="Genomic_DNA"/>
</dbReference>
<feature type="region of interest" description="Disordered" evidence="1">
    <location>
        <begin position="1"/>
        <end position="22"/>
    </location>
</feature>
<protein>
    <submittedName>
        <fullName evidence="2">Uncharacterized protein</fullName>
    </submittedName>
</protein>
<proteinExistence type="predicted"/>